<proteinExistence type="predicted"/>
<dbReference type="GO" id="GO:0004672">
    <property type="term" value="F:protein kinase activity"/>
    <property type="evidence" value="ECO:0007669"/>
    <property type="project" value="InterPro"/>
</dbReference>
<name>A0A8H4VT23_9AGAR</name>
<dbReference type="PROSITE" id="PS50011">
    <property type="entry name" value="PROTEIN_KINASE_DOM"/>
    <property type="match status" value="1"/>
</dbReference>
<protein>
    <recommendedName>
        <fullName evidence="1">Protein kinase domain-containing protein</fullName>
    </recommendedName>
</protein>
<organism evidence="2 3">
    <name type="scientific">Agrocybe pediades</name>
    <dbReference type="NCBI Taxonomy" id="84607"/>
    <lineage>
        <taxon>Eukaryota</taxon>
        <taxon>Fungi</taxon>
        <taxon>Dikarya</taxon>
        <taxon>Basidiomycota</taxon>
        <taxon>Agaricomycotina</taxon>
        <taxon>Agaricomycetes</taxon>
        <taxon>Agaricomycetidae</taxon>
        <taxon>Agaricales</taxon>
        <taxon>Agaricineae</taxon>
        <taxon>Strophariaceae</taxon>
        <taxon>Agrocybe</taxon>
    </lineage>
</organism>
<reference evidence="2 3" key="1">
    <citation type="submission" date="2019-12" db="EMBL/GenBank/DDBJ databases">
        <authorList>
            <person name="Floudas D."/>
            <person name="Bentzer J."/>
            <person name="Ahren D."/>
            <person name="Johansson T."/>
            <person name="Persson P."/>
            <person name="Tunlid A."/>
        </authorList>
    </citation>
    <scope>NUCLEOTIDE SEQUENCE [LARGE SCALE GENOMIC DNA]</scope>
    <source>
        <strain evidence="2 3">CBS 102.39</strain>
    </source>
</reference>
<dbReference type="AlphaFoldDB" id="A0A8H4VT23"/>
<evidence type="ECO:0000313" key="3">
    <source>
        <dbReference type="Proteomes" id="UP000521872"/>
    </source>
</evidence>
<accession>A0A8H4VT23</accession>
<dbReference type="SUPFAM" id="SSF56112">
    <property type="entry name" value="Protein kinase-like (PK-like)"/>
    <property type="match status" value="1"/>
</dbReference>
<dbReference type="EMBL" id="JAACJL010000015">
    <property type="protein sequence ID" value="KAF4621102.1"/>
    <property type="molecule type" value="Genomic_DNA"/>
</dbReference>
<evidence type="ECO:0000259" key="1">
    <source>
        <dbReference type="PROSITE" id="PS50011"/>
    </source>
</evidence>
<dbReference type="Proteomes" id="UP000521872">
    <property type="component" value="Unassembled WGS sequence"/>
</dbReference>
<keyword evidence="3" id="KW-1185">Reference proteome</keyword>
<gene>
    <name evidence="2" type="ORF">D9613_000140</name>
</gene>
<dbReference type="InterPro" id="IPR000719">
    <property type="entry name" value="Prot_kinase_dom"/>
</dbReference>
<dbReference type="InterPro" id="IPR011009">
    <property type="entry name" value="Kinase-like_dom_sf"/>
</dbReference>
<dbReference type="GO" id="GO:0005524">
    <property type="term" value="F:ATP binding"/>
    <property type="evidence" value="ECO:0007669"/>
    <property type="project" value="InterPro"/>
</dbReference>
<dbReference type="Gene3D" id="1.10.510.10">
    <property type="entry name" value="Transferase(Phosphotransferase) domain 1"/>
    <property type="match status" value="1"/>
</dbReference>
<feature type="domain" description="Protein kinase" evidence="1">
    <location>
        <begin position="15"/>
        <end position="396"/>
    </location>
</feature>
<evidence type="ECO:0000313" key="2">
    <source>
        <dbReference type="EMBL" id="KAF4621102.1"/>
    </source>
</evidence>
<comment type="caution">
    <text evidence="2">The sequence shown here is derived from an EMBL/GenBank/DDBJ whole genome shotgun (WGS) entry which is preliminary data.</text>
</comment>
<sequence length="396" mass="46782">MSLQYLEHEGFEDGLNPYEVYWRDRFDWLYQCGYELRPRYHPDWVPSWVEDPTLAAKKYLCEDAVQIKRVHIIDATRIRDGNRVILKRVDGSRHPYETDIHLKLSQEDWLNDPHNHAVPLLDLLEPPFVGEENVFFLVMPLLSLYDDPEFQTFGEVIGLLGQMFEGVQSLHHNLIAHRQVTKLFIHCALLTLFSDIHALNIMVDARPLCSQETHPVDQYLDRSYRKLVEKSTRTEHPVRYYLIDFGISRMYAPEDFPPLEYPILGIDKTVPEFAQDPHVPQNPFPTDIYYLGSFIKEQFILGRPGTISIPGYHGFEFLLPLVTDMAQDNPHMRPAIDEVIERFTIIVNRLSWWKLRSRLIPRLETFRNRSPFFKHWFRNIRYIFRGLDAIPPTPRL</sequence>